<proteinExistence type="predicted"/>
<evidence type="ECO:0000313" key="2">
    <source>
        <dbReference type="Proteomes" id="UP000589626"/>
    </source>
</evidence>
<protein>
    <submittedName>
        <fullName evidence="1">Uncharacterized protein</fullName>
    </submittedName>
</protein>
<dbReference type="RefSeq" id="WP_183595566.1">
    <property type="nucleotide sequence ID" value="NZ_JACHWR010000012.1"/>
</dbReference>
<reference evidence="1 2" key="1">
    <citation type="submission" date="2020-08" db="EMBL/GenBank/DDBJ databases">
        <title>Sequencing the genomes of 1000 actinobacteria strains.</title>
        <authorList>
            <person name="Klenk H.-P."/>
        </authorList>
    </citation>
    <scope>NUCLEOTIDE SEQUENCE [LARGE SCALE GENOMIC DNA]</scope>
    <source>
        <strain evidence="1 2">DSM 105498</strain>
    </source>
</reference>
<dbReference type="Proteomes" id="UP000589626">
    <property type="component" value="Unassembled WGS sequence"/>
</dbReference>
<comment type="caution">
    <text evidence="1">The sequence shown here is derived from an EMBL/GenBank/DDBJ whole genome shotgun (WGS) entry which is preliminary data.</text>
</comment>
<keyword evidence="2" id="KW-1185">Reference proteome</keyword>
<dbReference type="EMBL" id="JACHWR010000012">
    <property type="protein sequence ID" value="MBB3045580.1"/>
    <property type="molecule type" value="Genomic_DNA"/>
</dbReference>
<accession>A0A7W4W1A6</accession>
<sequence length="51" mass="5625">MEDRDCVRCGVQLANIGFVLVLALKTIQLAAGCLLRQMRAVAECEPPPRVR</sequence>
<dbReference type="AlphaFoldDB" id="A0A7W4W1A6"/>
<name>A0A7W4W1A6_9ACTN</name>
<gene>
    <name evidence="1" type="ORF">FHU40_005440</name>
</gene>
<organism evidence="1 2">
    <name type="scientific">Nocardioides soli</name>
    <dbReference type="NCBI Taxonomy" id="1036020"/>
    <lineage>
        <taxon>Bacteria</taxon>
        <taxon>Bacillati</taxon>
        <taxon>Actinomycetota</taxon>
        <taxon>Actinomycetes</taxon>
        <taxon>Propionibacteriales</taxon>
        <taxon>Nocardioidaceae</taxon>
        <taxon>Nocardioides</taxon>
    </lineage>
</organism>
<evidence type="ECO:0000313" key="1">
    <source>
        <dbReference type="EMBL" id="MBB3045580.1"/>
    </source>
</evidence>